<dbReference type="Pfam" id="PF05380">
    <property type="entry name" value="Peptidase_A17"/>
    <property type="match status" value="1"/>
</dbReference>
<proteinExistence type="predicted"/>
<name>A0AA47NYR6_MERPO</name>
<dbReference type="InterPro" id="IPR008042">
    <property type="entry name" value="Retrotrans_Pao"/>
</dbReference>
<dbReference type="AlphaFoldDB" id="A0AA47NYR6"/>
<reference evidence="1" key="1">
    <citation type="journal article" date="2023" name="Front. Mar. Sci.">
        <title>A new Merluccius polli reference genome to investigate the effects of global change in West African waters.</title>
        <authorList>
            <person name="Mateo J.L."/>
            <person name="Blanco-Fernandez C."/>
            <person name="Garcia-Vazquez E."/>
            <person name="Machado-Schiaffino G."/>
        </authorList>
    </citation>
    <scope>NUCLEOTIDE SEQUENCE</scope>
    <source>
        <strain evidence="1">C29</strain>
        <tissue evidence="1">Fin</tissue>
    </source>
</reference>
<accession>A0AA47NYR6</accession>
<sequence>MEIAEKSATLREGHYSLKLPFKKDDVSLPNNFSVVKQRLLGLKKKFLRNEQFYEEYKTCLNGMISKGYAEQVPVHQLDGGSGKVWYIPHHGVYHPRKRTLRVVLAACKGTSLNQQLLQGPNLTSTLLGVLVRFRQEPVAVMGDIQAMFHQVKVTEEDRDFLRFLWWLEGDLTKELAEFRMTAHLFGAVSSPSCASFALRKTADDNQSDFPAAVVQTVKENFYVDDCLKSMGSEEEATFMVKNLTSLCKKGGFTLTKWVGNNRTMLHTLPEEHRAKDLHELNLDRDKLPVERALGLQWCAETDAFNFKMDVQQKTCTRRGMLSVSSSVSDPLGFLAPVVLPAKIMLQELCRRNLGWDDTTPQDILQQWTRWMDLDMLSEFKVERCTKPKGFGHPIHAQLHHFSDANEAGYGVVTYLRMQNNKNYIHVAFLMGKARVTPIKTVTIPRLELTAAVLAVRVDLMLKAELKLQLQESVFWTDSTSVLKYIMKTSISIRSWPTGSRLSEEPLELHNGCEL</sequence>
<organism evidence="1 2">
    <name type="scientific">Merluccius polli</name>
    <name type="common">Benguela hake</name>
    <name type="synonym">Merluccius cadenati</name>
    <dbReference type="NCBI Taxonomy" id="89951"/>
    <lineage>
        <taxon>Eukaryota</taxon>
        <taxon>Metazoa</taxon>
        <taxon>Chordata</taxon>
        <taxon>Craniata</taxon>
        <taxon>Vertebrata</taxon>
        <taxon>Euteleostomi</taxon>
        <taxon>Actinopterygii</taxon>
        <taxon>Neopterygii</taxon>
        <taxon>Teleostei</taxon>
        <taxon>Neoteleostei</taxon>
        <taxon>Acanthomorphata</taxon>
        <taxon>Zeiogadaria</taxon>
        <taxon>Gadariae</taxon>
        <taxon>Gadiformes</taxon>
        <taxon>Gadoidei</taxon>
        <taxon>Merlucciidae</taxon>
        <taxon>Merluccius</taxon>
    </lineage>
</organism>
<dbReference type="InterPro" id="IPR043502">
    <property type="entry name" value="DNA/RNA_pol_sf"/>
</dbReference>
<dbReference type="SUPFAM" id="SSF56672">
    <property type="entry name" value="DNA/RNA polymerases"/>
    <property type="match status" value="1"/>
</dbReference>
<dbReference type="PANTHER" id="PTHR47331">
    <property type="entry name" value="PHD-TYPE DOMAIN-CONTAINING PROTEIN"/>
    <property type="match status" value="1"/>
</dbReference>
<protein>
    <submittedName>
        <fullName evidence="1">Uncharacterized protein</fullName>
    </submittedName>
</protein>
<dbReference type="Proteomes" id="UP001174136">
    <property type="component" value="Unassembled WGS sequence"/>
</dbReference>
<keyword evidence="2" id="KW-1185">Reference proteome</keyword>
<dbReference type="CDD" id="cd01644">
    <property type="entry name" value="RT_pepA17"/>
    <property type="match status" value="1"/>
</dbReference>
<gene>
    <name evidence="1" type="ORF">N1851_020144</name>
</gene>
<dbReference type="EMBL" id="JAOPHQ010003705">
    <property type="protein sequence ID" value="KAK0142160.1"/>
    <property type="molecule type" value="Genomic_DNA"/>
</dbReference>
<comment type="caution">
    <text evidence="1">The sequence shown here is derived from an EMBL/GenBank/DDBJ whole genome shotgun (WGS) entry which is preliminary data.</text>
</comment>
<dbReference type="PANTHER" id="PTHR47331:SF3">
    <property type="match status" value="1"/>
</dbReference>
<evidence type="ECO:0000313" key="2">
    <source>
        <dbReference type="Proteomes" id="UP001174136"/>
    </source>
</evidence>
<evidence type="ECO:0000313" key="1">
    <source>
        <dbReference type="EMBL" id="KAK0142160.1"/>
    </source>
</evidence>